<accession>A0A7C1AVI2</accession>
<reference evidence="2" key="1">
    <citation type="journal article" date="2020" name="mSystems">
        <title>Genome- and Community-Level Interaction Insights into Carbon Utilization and Element Cycling Functions of Hydrothermarchaeota in Hydrothermal Sediment.</title>
        <authorList>
            <person name="Zhou Z."/>
            <person name="Liu Y."/>
            <person name="Xu W."/>
            <person name="Pan J."/>
            <person name="Luo Z.H."/>
            <person name="Li M."/>
        </authorList>
    </citation>
    <scope>NUCLEOTIDE SEQUENCE [LARGE SCALE GENOMIC DNA]</scope>
    <source>
        <strain evidence="2">HyVt-19</strain>
    </source>
</reference>
<dbReference type="Proteomes" id="UP000886355">
    <property type="component" value="Unassembled WGS sequence"/>
</dbReference>
<evidence type="ECO:0000259" key="1">
    <source>
        <dbReference type="PROSITE" id="PS50222"/>
    </source>
</evidence>
<dbReference type="EMBL" id="DQZW01000090">
    <property type="protein sequence ID" value="HDL89638.1"/>
    <property type="molecule type" value="Genomic_DNA"/>
</dbReference>
<dbReference type="PANTHER" id="PTHR39338:SF7">
    <property type="entry name" value="BLL6692 PROTEIN"/>
    <property type="match status" value="1"/>
</dbReference>
<name>A0A7C1AVI2_9BACT</name>
<dbReference type="GO" id="GO:0005509">
    <property type="term" value="F:calcium ion binding"/>
    <property type="evidence" value="ECO:0007669"/>
    <property type="project" value="InterPro"/>
</dbReference>
<dbReference type="PANTHER" id="PTHR39338">
    <property type="entry name" value="BLL5662 PROTEIN-RELATED"/>
    <property type="match status" value="1"/>
</dbReference>
<dbReference type="SUPFAM" id="SSF47473">
    <property type="entry name" value="EF-hand"/>
    <property type="match status" value="1"/>
</dbReference>
<feature type="domain" description="EF-hand" evidence="1">
    <location>
        <begin position="51"/>
        <end position="86"/>
    </location>
</feature>
<organism evidence="2">
    <name type="scientific">Thermodesulforhabdus norvegica</name>
    <dbReference type="NCBI Taxonomy" id="39841"/>
    <lineage>
        <taxon>Bacteria</taxon>
        <taxon>Pseudomonadati</taxon>
        <taxon>Thermodesulfobacteriota</taxon>
        <taxon>Syntrophobacteria</taxon>
        <taxon>Syntrophobacterales</taxon>
        <taxon>Thermodesulforhabdaceae</taxon>
        <taxon>Thermodesulforhabdus</taxon>
    </lineage>
</organism>
<comment type="caution">
    <text evidence="2">The sequence shown here is derived from an EMBL/GenBank/DDBJ whole genome shotgun (WGS) entry which is preliminary data.</text>
</comment>
<dbReference type="AlphaFoldDB" id="A0A7C1AVI2"/>
<proteinExistence type="predicted"/>
<protein>
    <recommendedName>
        <fullName evidence="1">EF-hand domain-containing protein</fullName>
    </recommendedName>
</protein>
<dbReference type="InterPro" id="IPR011992">
    <property type="entry name" value="EF-hand-dom_pair"/>
</dbReference>
<sequence>MVTFFYELRKAGVPVSVHAIMDFYRALSKGLVTNLDTLFVVLRLVTVKRVEHYDTFERIFKSYFLDGSGGITAEEWERLLTYKPFREWLSEEIRKGSLPPDVVHSIPLEDLIKRFWETVQKQRGRHQGGNRWIGPGVKSPYGQAGFQRVGLGFTVPECTGLQAR</sequence>
<dbReference type="InterPro" id="IPR002048">
    <property type="entry name" value="EF_hand_dom"/>
</dbReference>
<gene>
    <name evidence="2" type="ORF">ENG14_01900</name>
</gene>
<evidence type="ECO:0000313" key="2">
    <source>
        <dbReference type="EMBL" id="HDL89638.1"/>
    </source>
</evidence>
<dbReference type="PROSITE" id="PS50222">
    <property type="entry name" value="EF_HAND_2"/>
    <property type="match status" value="1"/>
</dbReference>